<gene>
    <name evidence="2" type="ORF">CKO28_12255</name>
</gene>
<evidence type="ECO:0000259" key="1">
    <source>
        <dbReference type="Pfam" id="PF00501"/>
    </source>
</evidence>
<organism evidence="2 3">
    <name type="scientific">Rhodovibrio sodomensis</name>
    <dbReference type="NCBI Taxonomy" id="1088"/>
    <lineage>
        <taxon>Bacteria</taxon>
        <taxon>Pseudomonadati</taxon>
        <taxon>Pseudomonadota</taxon>
        <taxon>Alphaproteobacteria</taxon>
        <taxon>Rhodospirillales</taxon>
        <taxon>Rhodovibrionaceae</taxon>
        <taxon>Rhodovibrio</taxon>
    </lineage>
</organism>
<comment type="caution">
    <text evidence="2">The sequence shown here is derived from an EMBL/GenBank/DDBJ whole genome shotgun (WGS) entry which is preliminary data.</text>
</comment>
<name>A0ABS1DF10_9PROT</name>
<dbReference type="Gene3D" id="3.40.50.12780">
    <property type="entry name" value="N-terminal domain of ligase-like"/>
    <property type="match status" value="1"/>
</dbReference>
<dbReference type="InterPro" id="IPR045851">
    <property type="entry name" value="AMP-bd_C_sf"/>
</dbReference>
<reference evidence="2 3" key="1">
    <citation type="journal article" date="2020" name="Microorganisms">
        <title>Osmotic Adaptation and Compatible Solute Biosynthesis of Phototrophic Bacteria as Revealed from Genome Analyses.</title>
        <authorList>
            <person name="Imhoff J.F."/>
            <person name="Rahn T."/>
            <person name="Kunzel S."/>
            <person name="Keller A."/>
            <person name="Neulinger S.C."/>
        </authorList>
    </citation>
    <scope>NUCLEOTIDE SEQUENCE [LARGE SCALE GENOMIC DNA]</scope>
    <source>
        <strain evidence="2 3">DSM 9895</strain>
    </source>
</reference>
<protein>
    <recommendedName>
        <fullName evidence="1">AMP-dependent synthetase/ligase domain-containing protein</fullName>
    </recommendedName>
</protein>
<proteinExistence type="predicted"/>
<dbReference type="Gene3D" id="3.30.300.30">
    <property type="match status" value="1"/>
</dbReference>
<evidence type="ECO:0000313" key="2">
    <source>
        <dbReference type="EMBL" id="MBK1668803.1"/>
    </source>
</evidence>
<keyword evidence="3" id="KW-1185">Reference proteome</keyword>
<dbReference type="Pfam" id="PF00501">
    <property type="entry name" value="AMP-binding"/>
    <property type="match status" value="1"/>
</dbReference>
<sequence length="405" mass="43619">MSDAPSLPPCPPLDATDAWRVLASTLAHAPGYFTGGAPPLHALNRARRLDEADLGADSLSRLQLAERVADLFELRRLGREDLLLARRELGSWLDLAAESWALGPERFVFYSSGSQGEPKRVVHAAAHLWAEARVLAGHLPGRRRIISLVPAHHIYGFIFTVLLPRALTVPVLDLSAEGADGLARHLAPRDLVVAVPEVWRYLSRALADVPKGVAGTSSAAPLDAGTARALVAETGFARIVEIYGSSETAGIGLRDEPDKPFQLLDTWNPGDAVADDTHTLVRAADGAHIDAPDHLRWEGPRHLIPTGRVDDAVMIAGVTVHPDAVARKLASRPGVREARVRPSGRRLKALLVPETDTDWAAVKQDVRAWAETALAPAERPTTYTLAASVPRDALGKETDWLPGTD</sequence>
<dbReference type="SUPFAM" id="SSF56801">
    <property type="entry name" value="Acetyl-CoA synthetase-like"/>
    <property type="match status" value="1"/>
</dbReference>
<dbReference type="EMBL" id="NRRL01000030">
    <property type="protein sequence ID" value="MBK1668803.1"/>
    <property type="molecule type" value="Genomic_DNA"/>
</dbReference>
<accession>A0ABS1DF10</accession>
<dbReference type="RefSeq" id="WP_200341120.1">
    <property type="nucleotide sequence ID" value="NZ_NRRL01000030.1"/>
</dbReference>
<feature type="domain" description="AMP-dependent synthetase/ligase" evidence="1">
    <location>
        <begin position="107"/>
        <end position="256"/>
    </location>
</feature>
<dbReference type="Proteomes" id="UP001296873">
    <property type="component" value="Unassembled WGS sequence"/>
</dbReference>
<evidence type="ECO:0000313" key="3">
    <source>
        <dbReference type="Proteomes" id="UP001296873"/>
    </source>
</evidence>
<dbReference type="InterPro" id="IPR042099">
    <property type="entry name" value="ANL_N_sf"/>
</dbReference>
<dbReference type="InterPro" id="IPR000873">
    <property type="entry name" value="AMP-dep_synth/lig_dom"/>
</dbReference>